<evidence type="ECO:0000256" key="1">
    <source>
        <dbReference type="ARBA" id="ARBA00005750"/>
    </source>
</evidence>
<dbReference type="PANTHER" id="PTHR39181">
    <property type="entry name" value="TYROSINE-PROTEIN PHOSPHATASE YWQE"/>
    <property type="match status" value="1"/>
</dbReference>
<dbReference type="EMBL" id="PTRA01000003">
    <property type="protein sequence ID" value="PQA56396.1"/>
    <property type="molecule type" value="Genomic_DNA"/>
</dbReference>
<dbReference type="GO" id="GO:0004725">
    <property type="term" value="F:protein tyrosine phosphatase activity"/>
    <property type="evidence" value="ECO:0007669"/>
    <property type="project" value="UniProtKB-EC"/>
</dbReference>
<dbReference type="InterPro" id="IPR016667">
    <property type="entry name" value="Caps_polysacc_synth_CpsB/CapC"/>
</dbReference>
<protein>
    <recommendedName>
        <fullName evidence="2">protein-tyrosine-phosphatase</fullName>
        <ecNumber evidence="2">3.1.3.48</ecNumber>
    </recommendedName>
</protein>
<sequence length="257" mass="29777">MSSESIWQRLKNRFFPAHPIEEEPVKDCFWKVDIHSHLIPGVDDGVSTWEDSLACLQQYVEWGIEKVVTTPHVSRDYFPNKPEQLLQAKEQLQALVKEHNLPLTVEVAAEYLLDDFFLDLLNKKEVLSFGAEKYLLVETAWSSAPLHLTDLIFRIQAAGYTPILAHPERYKYYHNFEAELERHRQAGCLLQLNAMSLTGKYGDQARKQGKILLQNGWVDFIGSDLHRPADLPRFERLFNISDYKQLKTQPLRNSSLL</sequence>
<dbReference type="PANTHER" id="PTHR39181:SF1">
    <property type="entry name" value="TYROSINE-PROTEIN PHOSPHATASE YWQE"/>
    <property type="match status" value="1"/>
</dbReference>
<dbReference type="Gene3D" id="3.20.20.140">
    <property type="entry name" value="Metal-dependent hydrolases"/>
    <property type="match status" value="1"/>
</dbReference>
<gene>
    <name evidence="5" type="ORF">C5O19_18720</name>
</gene>
<evidence type="ECO:0000313" key="6">
    <source>
        <dbReference type="Proteomes" id="UP000239590"/>
    </source>
</evidence>
<dbReference type="Pfam" id="PF19567">
    <property type="entry name" value="CpsB_CapC"/>
    <property type="match status" value="1"/>
</dbReference>
<organism evidence="5 6">
    <name type="scientific">Siphonobacter curvatus</name>
    <dbReference type="NCBI Taxonomy" id="2094562"/>
    <lineage>
        <taxon>Bacteria</taxon>
        <taxon>Pseudomonadati</taxon>
        <taxon>Bacteroidota</taxon>
        <taxon>Cytophagia</taxon>
        <taxon>Cytophagales</taxon>
        <taxon>Cytophagaceae</taxon>
        <taxon>Siphonobacter</taxon>
    </lineage>
</organism>
<comment type="caution">
    <text evidence="5">The sequence shown here is derived from an EMBL/GenBank/DDBJ whole genome shotgun (WGS) entry which is preliminary data.</text>
</comment>
<evidence type="ECO:0000313" key="5">
    <source>
        <dbReference type="EMBL" id="PQA56396.1"/>
    </source>
</evidence>
<dbReference type="EC" id="3.1.3.48" evidence="2"/>
<dbReference type="GO" id="GO:0030145">
    <property type="term" value="F:manganese ion binding"/>
    <property type="evidence" value="ECO:0007669"/>
    <property type="project" value="InterPro"/>
</dbReference>
<name>A0A2S7IJE2_9BACT</name>
<dbReference type="InterPro" id="IPR016195">
    <property type="entry name" value="Pol/histidinol_Pase-like"/>
</dbReference>
<dbReference type="AlphaFoldDB" id="A0A2S7IJE2"/>
<reference evidence="6" key="1">
    <citation type="submission" date="2018-02" db="EMBL/GenBank/DDBJ databases">
        <title>Genome sequencing of Solimonas sp. HR-BB.</title>
        <authorList>
            <person name="Lee Y."/>
            <person name="Jeon C.O."/>
        </authorList>
    </citation>
    <scope>NUCLEOTIDE SEQUENCE [LARGE SCALE GENOMIC DNA]</scope>
    <source>
        <strain evidence="6">HR-U</strain>
    </source>
</reference>
<keyword evidence="3" id="KW-0378">Hydrolase</keyword>
<accession>A0A2S7IJE2</accession>
<comment type="catalytic activity">
    <reaction evidence="4">
        <text>O-phospho-L-tyrosyl-[protein] + H2O = L-tyrosyl-[protein] + phosphate</text>
        <dbReference type="Rhea" id="RHEA:10684"/>
        <dbReference type="Rhea" id="RHEA-COMP:10136"/>
        <dbReference type="Rhea" id="RHEA-COMP:20101"/>
        <dbReference type="ChEBI" id="CHEBI:15377"/>
        <dbReference type="ChEBI" id="CHEBI:43474"/>
        <dbReference type="ChEBI" id="CHEBI:46858"/>
        <dbReference type="ChEBI" id="CHEBI:61978"/>
        <dbReference type="EC" id="3.1.3.48"/>
    </reaction>
</comment>
<evidence type="ECO:0000256" key="2">
    <source>
        <dbReference type="ARBA" id="ARBA00013064"/>
    </source>
</evidence>
<proteinExistence type="inferred from homology"/>
<dbReference type="OrthoDB" id="9788539at2"/>
<evidence type="ECO:0000256" key="3">
    <source>
        <dbReference type="ARBA" id="ARBA00022801"/>
    </source>
</evidence>
<dbReference type="SUPFAM" id="SSF89550">
    <property type="entry name" value="PHP domain-like"/>
    <property type="match status" value="1"/>
</dbReference>
<evidence type="ECO:0000256" key="4">
    <source>
        <dbReference type="ARBA" id="ARBA00051722"/>
    </source>
</evidence>
<dbReference type="Proteomes" id="UP000239590">
    <property type="component" value="Unassembled WGS sequence"/>
</dbReference>
<keyword evidence="6" id="KW-1185">Reference proteome</keyword>
<comment type="similarity">
    <text evidence="1">Belongs to the metallo-dependent hydrolases superfamily. CpsB/CapC family.</text>
</comment>